<evidence type="ECO:0000313" key="1">
    <source>
        <dbReference type="EMBL" id="KAB8294178.1"/>
    </source>
</evidence>
<evidence type="ECO:0000313" key="2">
    <source>
        <dbReference type="Proteomes" id="UP000326757"/>
    </source>
</evidence>
<accession>A0A5N6JYG3</accession>
<sequence length="115" mass="13362">MQRAFPNPAFRMIPTKNTTHPISIEKTAEGKKKSSPNICHVKILRWATPQHGSKPPKRYEPRSIDLITFHLRLYFNLLHIYKYMDVSLMAVPDRRILAKKCVMYARIGARVKGET</sequence>
<dbReference type="Proteomes" id="UP000326757">
    <property type="component" value="Unassembled WGS sequence"/>
</dbReference>
<dbReference type="EMBL" id="VIGI01000011">
    <property type="protein sequence ID" value="KAB8294178.1"/>
    <property type="molecule type" value="Genomic_DNA"/>
</dbReference>
<organism evidence="1 2">
    <name type="scientific">Monilinia laxa</name>
    <name type="common">Brown rot fungus</name>
    <name type="synonym">Sclerotinia laxa</name>
    <dbReference type="NCBI Taxonomy" id="61186"/>
    <lineage>
        <taxon>Eukaryota</taxon>
        <taxon>Fungi</taxon>
        <taxon>Dikarya</taxon>
        <taxon>Ascomycota</taxon>
        <taxon>Pezizomycotina</taxon>
        <taxon>Leotiomycetes</taxon>
        <taxon>Helotiales</taxon>
        <taxon>Sclerotiniaceae</taxon>
        <taxon>Monilinia</taxon>
    </lineage>
</organism>
<dbReference type="AlphaFoldDB" id="A0A5N6JYG3"/>
<proteinExistence type="predicted"/>
<keyword evidence="2" id="KW-1185">Reference proteome</keyword>
<name>A0A5N6JYG3_MONLA</name>
<comment type="caution">
    <text evidence="1">The sequence shown here is derived from an EMBL/GenBank/DDBJ whole genome shotgun (WGS) entry which is preliminary data.</text>
</comment>
<protein>
    <submittedName>
        <fullName evidence="1">Uncharacterized protein</fullName>
    </submittedName>
</protein>
<gene>
    <name evidence="1" type="ORF">EYC80_009617</name>
</gene>
<reference evidence="1 2" key="1">
    <citation type="submission" date="2019-06" db="EMBL/GenBank/DDBJ databases">
        <title>Genome Sequence of the Brown Rot Fungal Pathogen Monilinia laxa.</title>
        <authorList>
            <person name="De Miccolis Angelini R.M."/>
            <person name="Landi L."/>
            <person name="Abate D."/>
            <person name="Pollastro S."/>
            <person name="Romanazzi G."/>
            <person name="Faretra F."/>
        </authorList>
    </citation>
    <scope>NUCLEOTIDE SEQUENCE [LARGE SCALE GENOMIC DNA]</scope>
    <source>
        <strain evidence="1 2">Mlax316</strain>
    </source>
</reference>